<dbReference type="Pfam" id="PF02152">
    <property type="entry name" value="FolB"/>
    <property type="match status" value="1"/>
</dbReference>
<dbReference type="InterPro" id="IPR043133">
    <property type="entry name" value="GTP-CH-I_C/QueF"/>
</dbReference>
<sequence length="78" mass="7991">MTQPSGAPLALEGPRIVLRGLRVLGHHGVGAAERAEAQPFEVDLDLELAEPGAAWSDELAETLDYGTAAQAVAAVVSG</sequence>
<dbReference type="InterPro" id="IPR006157">
    <property type="entry name" value="FolB_dom"/>
</dbReference>
<keyword evidence="3" id="KW-1185">Reference proteome</keyword>
<feature type="non-terminal residue" evidence="2">
    <location>
        <position position="78"/>
    </location>
</feature>
<dbReference type="Proteomes" id="UP001589788">
    <property type="component" value="Unassembled WGS sequence"/>
</dbReference>
<organism evidence="2 3">
    <name type="scientific">Aciditerrimonas ferrireducens</name>
    <dbReference type="NCBI Taxonomy" id="667306"/>
    <lineage>
        <taxon>Bacteria</taxon>
        <taxon>Bacillati</taxon>
        <taxon>Actinomycetota</taxon>
        <taxon>Acidimicrobiia</taxon>
        <taxon>Acidimicrobiales</taxon>
        <taxon>Acidimicrobiaceae</taxon>
        <taxon>Aciditerrimonas</taxon>
    </lineage>
</organism>
<protein>
    <submittedName>
        <fullName evidence="2">Dihydroneopterin aldolase</fullName>
    </submittedName>
</protein>
<feature type="domain" description="Dihydroneopterin aldolase/epimerase" evidence="1">
    <location>
        <begin position="16"/>
        <end position="77"/>
    </location>
</feature>
<comment type="caution">
    <text evidence="2">The sequence shown here is derived from an EMBL/GenBank/DDBJ whole genome shotgun (WGS) entry which is preliminary data.</text>
</comment>
<dbReference type="EMBL" id="JBHLYQ010000117">
    <property type="protein sequence ID" value="MFC0082580.1"/>
    <property type="molecule type" value="Genomic_DNA"/>
</dbReference>
<gene>
    <name evidence="2" type="ORF">ACFFRE_10600</name>
</gene>
<evidence type="ECO:0000313" key="3">
    <source>
        <dbReference type="Proteomes" id="UP001589788"/>
    </source>
</evidence>
<dbReference type="Gene3D" id="3.30.1130.10">
    <property type="match status" value="1"/>
</dbReference>
<name>A0ABV6C4F4_9ACTN</name>
<dbReference type="RefSeq" id="WP_377790187.1">
    <property type="nucleotide sequence ID" value="NZ_JBHLYQ010000117.1"/>
</dbReference>
<reference evidence="2 3" key="1">
    <citation type="submission" date="2024-09" db="EMBL/GenBank/DDBJ databases">
        <authorList>
            <person name="Sun Q."/>
            <person name="Mori K."/>
        </authorList>
    </citation>
    <scope>NUCLEOTIDE SEQUENCE [LARGE SCALE GENOMIC DNA]</scope>
    <source>
        <strain evidence="2 3">JCM 15389</strain>
    </source>
</reference>
<dbReference type="SUPFAM" id="SSF55620">
    <property type="entry name" value="Tetrahydrobiopterin biosynthesis enzymes-like"/>
    <property type="match status" value="1"/>
</dbReference>
<accession>A0ABV6C4F4</accession>
<evidence type="ECO:0000259" key="1">
    <source>
        <dbReference type="Pfam" id="PF02152"/>
    </source>
</evidence>
<proteinExistence type="predicted"/>
<evidence type="ECO:0000313" key="2">
    <source>
        <dbReference type="EMBL" id="MFC0082580.1"/>
    </source>
</evidence>